<organism evidence="8 9">
    <name type="scientific">Russula ochroleuca</name>
    <dbReference type="NCBI Taxonomy" id="152965"/>
    <lineage>
        <taxon>Eukaryota</taxon>
        <taxon>Fungi</taxon>
        <taxon>Dikarya</taxon>
        <taxon>Basidiomycota</taxon>
        <taxon>Agaricomycotina</taxon>
        <taxon>Agaricomycetes</taxon>
        <taxon>Russulales</taxon>
        <taxon>Russulaceae</taxon>
        <taxon>Russula</taxon>
    </lineage>
</organism>
<dbReference type="SUPFAM" id="SSF52540">
    <property type="entry name" value="P-loop containing nucleoside triphosphate hydrolases"/>
    <property type="match status" value="1"/>
</dbReference>
<keyword evidence="4" id="KW-0807">Transducer</keyword>
<keyword evidence="1 6" id="KW-0479">Metal-binding</keyword>
<dbReference type="PANTHER" id="PTHR10218:SF360">
    <property type="entry name" value="GUANINE NUCLEOTIDE-BINDING PROTEIN SUBUNIT ALPHA HOMOLOG"/>
    <property type="match status" value="1"/>
</dbReference>
<keyword evidence="6" id="KW-0460">Magnesium</keyword>
<protein>
    <submittedName>
        <fullName evidence="8">G-alpha-domain-containing protein</fullName>
    </submittedName>
</protein>
<feature type="binding site" evidence="5">
    <location>
        <begin position="73"/>
        <end position="78"/>
    </location>
    <ligand>
        <name>GTP</name>
        <dbReference type="ChEBI" id="CHEBI:37565"/>
    </ligand>
</feature>
<evidence type="ECO:0000256" key="1">
    <source>
        <dbReference type="ARBA" id="ARBA00022723"/>
    </source>
</evidence>
<evidence type="ECO:0000256" key="3">
    <source>
        <dbReference type="ARBA" id="ARBA00023134"/>
    </source>
</evidence>
<dbReference type="GO" id="GO:0031683">
    <property type="term" value="F:G-protein beta/gamma-subunit complex binding"/>
    <property type="evidence" value="ECO:0007669"/>
    <property type="project" value="InterPro"/>
</dbReference>
<dbReference type="PANTHER" id="PTHR10218">
    <property type="entry name" value="GTP-BINDING PROTEIN ALPHA SUBUNIT"/>
    <property type="match status" value="1"/>
</dbReference>
<dbReference type="GO" id="GO:0046872">
    <property type="term" value="F:metal ion binding"/>
    <property type="evidence" value="ECO:0007669"/>
    <property type="project" value="UniProtKB-KW"/>
</dbReference>
<evidence type="ECO:0000313" key="8">
    <source>
        <dbReference type="EMBL" id="KAF8482484.1"/>
    </source>
</evidence>
<dbReference type="PRINTS" id="PR00318">
    <property type="entry name" value="GPROTEINA"/>
</dbReference>
<evidence type="ECO:0000313" key="9">
    <source>
        <dbReference type="Proteomes" id="UP000759537"/>
    </source>
</evidence>
<accession>A0A9P5TB56</accession>
<feature type="binding site" evidence="5">
    <location>
        <position position="423"/>
    </location>
    <ligand>
        <name>GTP</name>
        <dbReference type="ChEBI" id="CHEBI:37565"/>
    </ligand>
</feature>
<reference evidence="8" key="2">
    <citation type="journal article" date="2020" name="Nat. Commun.">
        <title>Large-scale genome sequencing of mycorrhizal fungi provides insights into the early evolution of symbiotic traits.</title>
        <authorList>
            <person name="Miyauchi S."/>
            <person name="Kiss E."/>
            <person name="Kuo A."/>
            <person name="Drula E."/>
            <person name="Kohler A."/>
            <person name="Sanchez-Garcia M."/>
            <person name="Morin E."/>
            <person name="Andreopoulos B."/>
            <person name="Barry K.W."/>
            <person name="Bonito G."/>
            <person name="Buee M."/>
            <person name="Carver A."/>
            <person name="Chen C."/>
            <person name="Cichocki N."/>
            <person name="Clum A."/>
            <person name="Culley D."/>
            <person name="Crous P.W."/>
            <person name="Fauchery L."/>
            <person name="Girlanda M."/>
            <person name="Hayes R.D."/>
            <person name="Keri Z."/>
            <person name="LaButti K."/>
            <person name="Lipzen A."/>
            <person name="Lombard V."/>
            <person name="Magnuson J."/>
            <person name="Maillard F."/>
            <person name="Murat C."/>
            <person name="Nolan M."/>
            <person name="Ohm R.A."/>
            <person name="Pangilinan J."/>
            <person name="Pereira M.F."/>
            <person name="Perotto S."/>
            <person name="Peter M."/>
            <person name="Pfister S."/>
            <person name="Riley R."/>
            <person name="Sitrit Y."/>
            <person name="Stielow J.B."/>
            <person name="Szollosi G."/>
            <person name="Zifcakova L."/>
            <person name="Stursova M."/>
            <person name="Spatafora J.W."/>
            <person name="Tedersoo L."/>
            <person name="Vaario L.M."/>
            <person name="Yamada A."/>
            <person name="Yan M."/>
            <person name="Wang P."/>
            <person name="Xu J."/>
            <person name="Bruns T."/>
            <person name="Baldrian P."/>
            <person name="Vilgalys R."/>
            <person name="Dunand C."/>
            <person name="Henrissat B."/>
            <person name="Grigoriev I.V."/>
            <person name="Hibbett D."/>
            <person name="Nagy L.G."/>
            <person name="Martin F.M."/>
        </authorList>
    </citation>
    <scope>NUCLEOTIDE SEQUENCE</scope>
    <source>
        <strain evidence="8">Prilba</strain>
    </source>
</reference>
<dbReference type="SUPFAM" id="SSF47895">
    <property type="entry name" value="Transducin (alpha subunit), insertion domain"/>
    <property type="match status" value="1"/>
</dbReference>
<dbReference type="SMART" id="SM00275">
    <property type="entry name" value="G_alpha"/>
    <property type="match status" value="1"/>
</dbReference>
<feature type="compositionally biased region" description="Basic and acidic residues" evidence="7">
    <location>
        <begin position="26"/>
        <end position="43"/>
    </location>
</feature>
<dbReference type="EMBL" id="WHVB01000005">
    <property type="protein sequence ID" value="KAF8482484.1"/>
    <property type="molecule type" value="Genomic_DNA"/>
</dbReference>
<dbReference type="GO" id="GO:0007188">
    <property type="term" value="P:adenylate cyclase-modulating G protein-coupled receptor signaling pathway"/>
    <property type="evidence" value="ECO:0007669"/>
    <property type="project" value="TreeGrafter"/>
</dbReference>
<evidence type="ECO:0000256" key="5">
    <source>
        <dbReference type="PIRSR" id="PIRSR601019-1"/>
    </source>
</evidence>
<dbReference type="Pfam" id="PF00503">
    <property type="entry name" value="G-alpha"/>
    <property type="match status" value="1"/>
</dbReference>
<evidence type="ECO:0000256" key="2">
    <source>
        <dbReference type="ARBA" id="ARBA00022741"/>
    </source>
</evidence>
<dbReference type="InterPro" id="IPR011025">
    <property type="entry name" value="GproteinA_insert"/>
</dbReference>
<dbReference type="Gene3D" id="3.40.50.300">
    <property type="entry name" value="P-loop containing nucleotide triphosphate hydrolases"/>
    <property type="match status" value="2"/>
</dbReference>
<keyword evidence="2 5" id="KW-0547">Nucleotide-binding</keyword>
<dbReference type="PROSITE" id="PS51882">
    <property type="entry name" value="G_ALPHA"/>
    <property type="match status" value="1"/>
</dbReference>
<comment type="caution">
    <text evidence="8">The sequence shown here is derived from an EMBL/GenBank/DDBJ whole genome shotgun (WGS) entry which is preliminary data.</text>
</comment>
<feature type="binding site" evidence="5">
    <location>
        <begin position="362"/>
        <end position="365"/>
    </location>
    <ligand>
        <name>GTP</name>
        <dbReference type="ChEBI" id="CHEBI:37565"/>
    </ligand>
</feature>
<feature type="region of interest" description="Disordered" evidence="7">
    <location>
        <begin position="13"/>
        <end position="43"/>
    </location>
</feature>
<feature type="binding site" evidence="6">
    <location>
        <position position="269"/>
    </location>
    <ligand>
        <name>Mg(2+)</name>
        <dbReference type="ChEBI" id="CHEBI:18420"/>
    </ligand>
</feature>
<dbReference type="GO" id="GO:0001664">
    <property type="term" value="F:G protein-coupled receptor binding"/>
    <property type="evidence" value="ECO:0007669"/>
    <property type="project" value="TreeGrafter"/>
</dbReference>
<dbReference type="FunFam" id="3.40.50.300:FF:000692">
    <property type="entry name" value="Guanine nucleotide-binding protein subunit alpha"/>
    <property type="match status" value="1"/>
</dbReference>
<evidence type="ECO:0000256" key="6">
    <source>
        <dbReference type="PIRSR" id="PIRSR601019-2"/>
    </source>
</evidence>
<dbReference type="GO" id="GO:0003924">
    <property type="term" value="F:GTPase activity"/>
    <property type="evidence" value="ECO:0007669"/>
    <property type="project" value="InterPro"/>
</dbReference>
<evidence type="ECO:0000256" key="4">
    <source>
        <dbReference type="ARBA" id="ARBA00023224"/>
    </source>
</evidence>
<name>A0A9P5TB56_9AGAM</name>
<feature type="binding site" evidence="6">
    <location>
        <position position="77"/>
    </location>
    <ligand>
        <name>Mg(2+)</name>
        <dbReference type="ChEBI" id="CHEBI:18420"/>
    </ligand>
</feature>
<proteinExistence type="predicted"/>
<dbReference type="GO" id="GO:0005834">
    <property type="term" value="C:heterotrimeric G-protein complex"/>
    <property type="evidence" value="ECO:0007669"/>
    <property type="project" value="TreeGrafter"/>
</dbReference>
<dbReference type="InterPro" id="IPR001019">
    <property type="entry name" value="Gprotein_alpha_su"/>
</dbReference>
<dbReference type="OrthoDB" id="5817230at2759"/>
<sequence>MVNFTRSEDLIDPLSRVLEPPANETSEQRAAREAREAEARRVSDRIDEQIRSEKQANSRNRAPVKVLMLGQAESGKSTTVKVFQMSYARQSWEAERMSWRTVIHLNLVRSVNRILAVLENVPETETAGRVNLLRMRLSPLRRVQRDLEMHLGLAEGDELHAAADTGVFRCPAEVCLRSQNGWANALGLARQKTRGQGKRSLAEEALEVILMSRDDIAALWGDDEVRTALDVRGLRLEDQSGFFLDDLYRIAHRGYEPTDDDVVRARLRTVGVQEFRFFVEIGGEAGREWIFYDVGGSRSHRGVWHPYFTDVKAIIFLAPISVFDEKLEGDPSVNLLEDSIKLWTTVCKSKLLSKVQLILFLNKCDILERKLARGVSLKRYIPTYGDRKNDMPTASKYLRNQFLEIARKQSPEPRTVHCFMTTAIDTRATAKTLAAIRGRILNDNLQSAELLR</sequence>
<dbReference type="Gene3D" id="1.10.400.10">
    <property type="entry name" value="GI Alpha 1, domain 2-like"/>
    <property type="match status" value="1"/>
</dbReference>
<keyword evidence="9" id="KW-1185">Reference proteome</keyword>
<gene>
    <name evidence="8" type="ORF">DFH94DRAFT_366855</name>
</gene>
<dbReference type="InterPro" id="IPR027417">
    <property type="entry name" value="P-loop_NTPase"/>
</dbReference>
<dbReference type="GO" id="GO:0005525">
    <property type="term" value="F:GTP binding"/>
    <property type="evidence" value="ECO:0007669"/>
    <property type="project" value="UniProtKB-KW"/>
</dbReference>
<dbReference type="Proteomes" id="UP000759537">
    <property type="component" value="Unassembled WGS sequence"/>
</dbReference>
<keyword evidence="3 5" id="KW-0342">GTP-binding</keyword>
<evidence type="ECO:0000256" key="7">
    <source>
        <dbReference type="SAM" id="MobiDB-lite"/>
    </source>
</evidence>
<dbReference type="AlphaFoldDB" id="A0A9P5TB56"/>
<reference evidence="8" key="1">
    <citation type="submission" date="2019-10" db="EMBL/GenBank/DDBJ databases">
        <authorList>
            <consortium name="DOE Joint Genome Institute"/>
            <person name="Kuo A."/>
            <person name="Miyauchi S."/>
            <person name="Kiss E."/>
            <person name="Drula E."/>
            <person name="Kohler A."/>
            <person name="Sanchez-Garcia M."/>
            <person name="Andreopoulos B."/>
            <person name="Barry K.W."/>
            <person name="Bonito G."/>
            <person name="Buee M."/>
            <person name="Carver A."/>
            <person name="Chen C."/>
            <person name="Cichocki N."/>
            <person name="Clum A."/>
            <person name="Culley D."/>
            <person name="Crous P.W."/>
            <person name="Fauchery L."/>
            <person name="Girlanda M."/>
            <person name="Hayes R."/>
            <person name="Keri Z."/>
            <person name="LaButti K."/>
            <person name="Lipzen A."/>
            <person name="Lombard V."/>
            <person name="Magnuson J."/>
            <person name="Maillard F."/>
            <person name="Morin E."/>
            <person name="Murat C."/>
            <person name="Nolan M."/>
            <person name="Ohm R."/>
            <person name="Pangilinan J."/>
            <person name="Pereira M."/>
            <person name="Perotto S."/>
            <person name="Peter M."/>
            <person name="Riley R."/>
            <person name="Sitrit Y."/>
            <person name="Stielow B."/>
            <person name="Szollosi G."/>
            <person name="Zifcakova L."/>
            <person name="Stursova M."/>
            <person name="Spatafora J.W."/>
            <person name="Tedersoo L."/>
            <person name="Vaario L.-M."/>
            <person name="Yamada A."/>
            <person name="Yan M."/>
            <person name="Wang P."/>
            <person name="Xu J."/>
            <person name="Bruns T."/>
            <person name="Baldrian P."/>
            <person name="Vilgalys R."/>
            <person name="Henrissat B."/>
            <person name="Grigoriev I.V."/>
            <person name="Hibbett D."/>
            <person name="Nagy L.G."/>
            <person name="Martin F.M."/>
        </authorList>
    </citation>
    <scope>NUCLEOTIDE SEQUENCE</scope>
    <source>
        <strain evidence="8">Prilba</strain>
    </source>
</reference>
<dbReference type="GO" id="GO:0005737">
    <property type="term" value="C:cytoplasm"/>
    <property type="evidence" value="ECO:0007669"/>
    <property type="project" value="TreeGrafter"/>
</dbReference>